<keyword evidence="3" id="KW-1185">Reference proteome</keyword>
<evidence type="ECO:0000313" key="3">
    <source>
        <dbReference type="Proteomes" id="UP000799777"/>
    </source>
</evidence>
<feature type="region of interest" description="Disordered" evidence="1">
    <location>
        <begin position="89"/>
        <end position="114"/>
    </location>
</feature>
<name>A0A9P4LLF0_9PLEO</name>
<gene>
    <name evidence="2" type="ORF">EK21DRAFT_91028</name>
</gene>
<feature type="compositionally biased region" description="Acidic residues" evidence="1">
    <location>
        <begin position="101"/>
        <end position="114"/>
    </location>
</feature>
<dbReference type="AlphaFoldDB" id="A0A9P4LLF0"/>
<reference evidence="2" key="1">
    <citation type="journal article" date="2020" name="Stud. Mycol.">
        <title>101 Dothideomycetes genomes: a test case for predicting lifestyles and emergence of pathogens.</title>
        <authorList>
            <person name="Haridas S."/>
            <person name="Albert R."/>
            <person name="Binder M."/>
            <person name="Bloem J."/>
            <person name="Labutti K."/>
            <person name="Salamov A."/>
            <person name="Andreopoulos B."/>
            <person name="Baker S."/>
            <person name="Barry K."/>
            <person name="Bills G."/>
            <person name="Bluhm B."/>
            <person name="Cannon C."/>
            <person name="Castanera R."/>
            <person name="Culley D."/>
            <person name="Daum C."/>
            <person name="Ezra D."/>
            <person name="Gonzalez J."/>
            <person name="Henrissat B."/>
            <person name="Kuo A."/>
            <person name="Liang C."/>
            <person name="Lipzen A."/>
            <person name="Lutzoni F."/>
            <person name="Magnuson J."/>
            <person name="Mondo S."/>
            <person name="Nolan M."/>
            <person name="Ohm R."/>
            <person name="Pangilinan J."/>
            <person name="Park H.-J."/>
            <person name="Ramirez L."/>
            <person name="Alfaro M."/>
            <person name="Sun H."/>
            <person name="Tritt A."/>
            <person name="Yoshinaga Y."/>
            <person name="Zwiers L.-H."/>
            <person name="Turgeon B."/>
            <person name="Goodwin S."/>
            <person name="Spatafora J."/>
            <person name="Crous P."/>
            <person name="Grigoriev I."/>
        </authorList>
    </citation>
    <scope>NUCLEOTIDE SEQUENCE</scope>
    <source>
        <strain evidence="2">CBS 110217</strain>
    </source>
</reference>
<evidence type="ECO:0000256" key="1">
    <source>
        <dbReference type="SAM" id="MobiDB-lite"/>
    </source>
</evidence>
<proteinExistence type="predicted"/>
<accession>A0A9P4LLF0</accession>
<dbReference type="EMBL" id="ML978219">
    <property type="protein sequence ID" value="KAF2027929.1"/>
    <property type="molecule type" value="Genomic_DNA"/>
</dbReference>
<dbReference type="OrthoDB" id="428577at2759"/>
<organism evidence="2 3">
    <name type="scientific">Setomelanomma holmii</name>
    <dbReference type="NCBI Taxonomy" id="210430"/>
    <lineage>
        <taxon>Eukaryota</taxon>
        <taxon>Fungi</taxon>
        <taxon>Dikarya</taxon>
        <taxon>Ascomycota</taxon>
        <taxon>Pezizomycotina</taxon>
        <taxon>Dothideomycetes</taxon>
        <taxon>Pleosporomycetidae</taxon>
        <taxon>Pleosporales</taxon>
        <taxon>Pleosporineae</taxon>
        <taxon>Phaeosphaeriaceae</taxon>
        <taxon>Setomelanomma</taxon>
    </lineage>
</organism>
<dbReference type="Proteomes" id="UP000799777">
    <property type="component" value="Unassembled WGS sequence"/>
</dbReference>
<sequence>MKNFTKVHDEILKTFFVDLKSEAENDKQLKTVRLLRHCTHRQQVTEWIYNLAGPYFDTETTAKHENFLNQRESRDELLHQYLQSRARLESPDDWAHATDAPELDSSDEDEEDASSLEELESLVNFLVSGLSFENLRINLYGLAHPDQAIEEALRTEIAQLLAEESSNKPWIYFEPRYDKKKHLPLADSDFHVPGCVHSLASSVLDDKRPTKLSKDQKFQDTVQELCGIAGVAPDTCDKNSWNSAVHFAPDSSMATVTYSLSNAPEIDDEQILLTRIIQTLERVLAAVACLQCSGLCCNSYTVITAGRDTGVVHLKEIRVHKLGALLHRVQCYVILSLPNFSYQHDYLEDAWWKCCQILDVFEIAETNMRGEGTKGAKLHLMALTTKFASLVFLSYSQAHLAPIQPFFLDTALERVSLTESGDLRVPFVIAKSIRLTCLDDMLRSAVTVFQMVRASSYDLQLGSDPLEARYDLSASATDLIGKGTLV</sequence>
<protein>
    <submittedName>
        <fullName evidence="2">Uncharacterized protein</fullName>
    </submittedName>
</protein>
<comment type="caution">
    <text evidence="2">The sequence shown here is derived from an EMBL/GenBank/DDBJ whole genome shotgun (WGS) entry which is preliminary data.</text>
</comment>
<evidence type="ECO:0000313" key="2">
    <source>
        <dbReference type="EMBL" id="KAF2027929.1"/>
    </source>
</evidence>